<feature type="non-terminal residue" evidence="1">
    <location>
        <position position="1"/>
    </location>
</feature>
<proteinExistence type="predicted"/>
<dbReference type="EMBL" id="QWDN01000898">
    <property type="protein sequence ID" value="TEB40800.1"/>
    <property type="molecule type" value="Genomic_DNA"/>
</dbReference>
<feature type="non-terminal residue" evidence="1">
    <location>
        <position position="110"/>
    </location>
</feature>
<gene>
    <name evidence="1" type="ORF">D0809_28770</name>
</gene>
<evidence type="ECO:0000313" key="1">
    <source>
        <dbReference type="EMBL" id="TEB40800.1"/>
    </source>
</evidence>
<protein>
    <submittedName>
        <fullName evidence="1">Uncharacterized protein</fullName>
    </submittedName>
</protein>
<dbReference type="Proteomes" id="UP000298340">
    <property type="component" value="Unassembled WGS sequence"/>
</dbReference>
<evidence type="ECO:0000313" key="2">
    <source>
        <dbReference type="Proteomes" id="UP000298340"/>
    </source>
</evidence>
<accession>A0A4Y7U303</accession>
<sequence length="110" mass="12553">KRIKIYGNGGRMLPLANNIYYPDDLTENAIQVSGENDGVFNNEDYILFYGEGVDNWNTESQTNINIFDSKSYYYITTSGGDGKRIAALNQPTNNSTLELNTYDDYQYHEI</sequence>
<dbReference type="AlphaFoldDB" id="A0A4Y7U303"/>
<name>A0A4Y7U303_9FLAO</name>
<comment type="caution">
    <text evidence="1">The sequence shown here is derived from an EMBL/GenBank/DDBJ whole genome shotgun (WGS) entry which is preliminary data.</text>
</comment>
<reference evidence="1 2" key="1">
    <citation type="journal article" date="2018" name="Syst. Appl. Microbiol.">
        <title>Flavobacterium circumlabens sp. nov. and Flavobacterium cupreum sp. nov., two psychrotrophic species isolated from Antarctic environmental samples.</title>
        <authorList>
            <person name="Kralova S."/>
            <person name="Busse H.J."/>
            <person name="Svec P."/>
            <person name="Maslanova I."/>
            <person name="Stankova E."/>
            <person name="Bartak M."/>
            <person name="Sedlacek I."/>
        </authorList>
    </citation>
    <scope>NUCLEOTIDE SEQUENCE [LARGE SCALE GENOMIC DNA]</scope>
    <source>
        <strain evidence="1 2">CCM 8828</strain>
    </source>
</reference>
<dbReference type="RefSeq" id="WP_134092521.1">
    <property type="nucleotide sequence ID" value="NZ_QWDN01000898.1"/>
</dbReference>
<organism evidence="1 2">
    <name type="scientific">Flavobacterium circumlabens</name>
    <dbReference type="NCBI Taxonomy" id="2133765"/>
    <lineage>
        <taxon>Bacteria</taxon>
        <taxon>Pseudomonadati</taxon>
        <taxon>Bacteroidota</taxon>
        <taxon>Flavobacteriia</taxon>
        <taxon>Flavobacteriales</taxon>
        <taxon>Flavobacteriaceae</taxon>
        <taxon>Flavobacterium</taxon>
    </lineage>
</organism>